<dbReference type="Proteomes" id="UP001218231">
    <property type="component" value="Plasmid unnamed1"/>
</dbReference>
<dbReference type="PANTHER" id="PTHR30143">
    <property type="entry name" value="ACID HYDRATASE"/>
    <property type="match status" value="1"/>
</dbReference>
<keyword evidence="4" id="KW-1185">Reference proteome</keyword>
<dbReference type="InterPro" id="IPR036663">
    <property type="entry name" value="Fumarylacetoacetase_C_sf"/>
</dbReference>
<dbReference type="Gene3D" id="3.90.850.10">
    <property type="entry name" value="Fumarylacetoacetase-like, C-terminal domain"/>
    <property type="match status" value="1"/>
</dbReference>
<dbReference type="InterPro" id="IPR050772">
    <property type="entry name" value="Hydratase-Decarb/MhpD_sf"/>
</dbReference>
<reference evidence="3 4" key="1">
    <citation type="submission" date="2023-02" db="EMBL/GenBank/DDBJ databases">
        <title>Genome sequence of Novosphingobium humi KACC 19094.</title>
        <authorList>
            <person name="Kim S."/>
            <person name="Heo J."/>
            <person name="Kwon S.-W."/>
        </authorList>
    </citation>
    <scope>NUCLEOTIDE SEQUENCE [LARGE SCALE GENOMIC DNA]</scope>
    <source>
        <strain evidence="3 4">KACC 19094</strain>
        <plasmid evidence="3 4">unnamed1</plasmid>
    </source>
</reference>
<dbReference type="RefSeq" id="WP_273619426.1">
    <property type="nucleotide sequence ID" value="NZ_CP117418.1"/>
</dbReference>
<dbReference type="PANTHER" id="PTHR30143:SF0">
    <property type="entry name" value="2-KETO-4-PENTENOATE HYDRATASE"/>
    <property type="match status" value="1"/>
</dbReference>
<keyword evidence="3" id="KW-0614">Plasmid</keyword>
<accession>A0ABY7U0T8</accession>
<proteinExistence type="predicted"/>
<dbReference type="GO" id="GO:0016787">
    <property type="term" value="F:hydrolase activity"/>
    <property type="evidence" value="ECO:0007669"/>
    <property type="project" value="UniProtKB-KW"/>
</dbReference>
<dbReference type="Pfam" id="PF01557">
    <property type="entry name" value="FAA_hydrolase"/>
    <property type="match status" value="1"/>
</dbReference>
<dbReference type="EMBL" id="CP117418">
    <property type="protein sequence ID" value="WCT79142.1"/>
    <property type="molecule type" value="Genomic_DNA"/>
</dbReference>
<protein>
    <submittedName>
        <fullName evidence="3">Fumarylacetoacetate hydrolase family protein</fullName>
    </submittedName>
</protein>
<evidence type="ECO:0000313" key="4">
    <source>
        <dbReference type="Proteomes" id="UP001218231"/>
    </source>
</evidence>
<dbReference type="InterPro" id="IPR011234">
    <property type="entry name" value="Fumarylacetoacetase-like_C"/>
</dbReference>
<dbReference type="SUPFAM" id="SSF56529">
    <property type="entry name" value="FAH"/>
    <property type="match status" value="1"/>
</dbReference>
<evidence type="ECO:0000313" key="3">
    <source>
        <dbReference type="EMBL" id="WCT79142.1"/>
    </source>
</evidence>
<feature type="domain" description="Fumarylacetoacetase-like C-terminal" evidence="2">
    <location>
        <begin position="73"/>
        <end position="255"/>
    </location>
</feature>
<keyword evidence="3" id="KW-0378">Hydrolase</keyword>
<gene>
    <name evidence="3" type="ORF">PQ457_19225</name>
</gene>
<organism evidence="3 4">
    <name type="scientific">Novosphingobium humi</name>
    <dbReference type="NCBI Taxonomy" id="2282397"/>
    <lineage>
        <taxon>Bacteria</taxon>
        <taxon>Pseudomonadati</taxon>
        <taxon>Pseudomonadota</taxon>
        <taxon>Alphaproteobacteria</taxon>
        <taxon>Sphingomonadales</taxon>
        <taxon>Sphingomonadaceae</taxon>
        <taxon>Novosphingobium</taxon>
    </lineage>
</organism>
<geneLocation type="plasmid" evidence="3 4">
    <name>unnamed1</name>
</geneLocation>
<keyword evidence="1" id="KW-0456">Lyase</keyword>
<evidence type="ECO:0000259" key="2">
    <source>
        <dbReference type="Pfam" id="PF01557"/>
    </source>
</evidence>
<name>A0ABY7U0T8_9SPHN</name>
<sequence length="262" mass="27411">MTTPIKQAAEHLRQAEANGQPCAPVRSLLPADDIAAAYEVQKVNAQIAVASGRRISGKKIGLTSAAVQKQLRVNQPDYGVLFADMEVPSGSSISYGQVLQPKVEAEIALVIGKELRHEDTTLAELIASVEFVVPALEIVGSRIANWDITIVDTIADNASCGAYVLGNRPVKLADVDLGLCGMALFSRGEPLSVGAGVACLGHPLNAALWLARTMARVEQPLVPGDVVLTGALGPMLSVVAGETYEARINGVGNVSVHFRAAA</sequence>
<evidence type="ECO:0000256" key="1">
    <source>
        <dbReference type="ARBA" id="ARBA00023239"/>
    </source>
</evidence>